<evidence type="ECO:0000313" key="2">
    <source>
        <dbReference type="Proteomes" id="UP000078390"/>
    </source>
</evidence>
<evidence type="ECO:0000313" key="1">
    <source>
        <dbReference type="EMBL" id="OAQ21735.1"/>
    </source>
</evidence>
<dbReference type="Proteomes" id="UP000078390">
    <property type="component" value="Unassembled WGS sequence"/>
</dbReference>
<name>A0A179D6K0_9BACT</name>
<reference evidence="1 2" key="1">
    <citation type="submission" date="2016-04" db="EMBL/GenBank/DDBJ databases">
        <title>Genome analysis of Thermosulfurimonas dismutans, the first thermophilic sulfur-disproportionating bacterium of the phylum Thermodesulfobacteria.</title>
        <authorList>
            <person name="Mardanov A.V."/>
            <person name="Beletsky A.V."/>
            <person name="Kadnikov V.V."/>
            <person name="Slobodkin A.I."/>
            <person name="Ravin N.V."/>
        </authorList>
    </citation>
    <scope>NUCLEOTIDE SEQUENCE [LARGE SCALE GENOMIC DNA]</scope>
    <source>
        <strain evidence="1 2">S95</strain>
    </source>
</reference>
<sequence>MTCIFGWPEANLRSSSPVYPVAPTTATRTKIEPPEEFLYRLEYC</sequence>
<dbReference type="EMBL" id="LWLG01000001">
    <property type="protein sequence ID" value="OAQ21735.1"/>
    <property type="molecule type" value="Genomic_DNA"/>
</dbReference>
<proteinExistence type="predicted"/>
<keyword evidence="2" id="KW-1185">Reference proteome</keyword>
<gene>
    <name evidence="1" type="ORF">TDIS_0253</name>
</gene>
<dbReference type="AlphaFoldDB" id="A0A179D6K0"/>
<comment type="caution">
    <text evidence="1">The sequence shown here is derived from an EMBL/GenBank/DDBJ whole genome shotgun (WGS) entry which is preliminary data.</text>
</comment>
<organism evidence="1 2">
    <name type="scientific">Thermosulfurimonas dismutans</name>
    <dbReference type="NCBI Taxonomy" id="999894"/>
    <lineage>
        <taxon>Bacteria</taxon>
        <taxon>Pseudomonadati</taxon>
        <taxon>Thermodesulfobacteriota</taxon>
        <taxon>Thermodesulfobacteria</taxon>
        <taxon>Thermodesulfobacteriales</taxon>
        <taxon>Thermodesulfobacteriaceae</taxon>
        <taxon>Thermosulfurimonas</taxon>
    </lineage>
</organism>
<protein>
    <submittedName>
        <fullName evidence="1">Uncharacterized protein</fullName>
    </submittedName>
</protein>
<accession>A0A179D6K0</accession>